<gene>
    <name evidence="1" type="ORF">A2Z67_06320</name>
</gene>
<evidence type="ECO:0000313" key="1">
    <source>
        <dbReference type="EMBL" id="OGM08202.1"/>
    </source>
</evidence>
<dbReference type="AlphaFoldDB" id="A0A1F7WZB8"/>
<dbReference type="Proteomes" id="UP000176939">
    <property type="component" value="Unassembled WGS sequence"/>
</dbReference>
<evidence type="ECO:0000313" key="2">
    <source>
        <dbReference type="Proteomes" id="UP000176939"/>
    </source>
</evidence>
<comment type="caution">
    <text evidence="1">The sequence shown here is derived from an EMBL/GenBank/DDBJ whole genome shotgun (WGS) entry which is preliminary data.</text>
</comment>
<name>A0A1F7WZB8_9BACT</name>
<dbReference type="EMBL" id="MGFQ01000055">
    <property type="protein sequence ID" value="OGM08202.1"/>
    <property type="molecule type" value="Genomic_DNA"/>
</dbReference>
<protein>
    <submittedName>
        <fullName evidence="1">Uncharacterized protein</fullName>
    </submittedName>
</protein>
<proteinExistence type="predicted"/>
<sequence>MGTDIEKFFKDEGYTFLTKPAKEQKIHFKNFVYTDEFKKYSIRRKSYYTDYYSKLKKDLYGILKSSENKFQKNGRRKILDGGNKEGIALAILAMRNQLFDQAQYSNMEKAYKAGYDIPEKIIGVKLTDDDRTDHTDISKSNDEFRADIDRFIINLSERIDKIIGEHEEKQEKGMGWTWVALSAALFAAIDAMEYRIGYIAIEPFRLSYRLGAVHGIVKAANKKGITIKKWLWETTSANPCENCLALDGTEVTMEEAERFLHPNCQCTLTIIVE</sequence>
<accession>A0A1F7WZB8</accession>
<organism evidence="1 2">
    <name type="scientific">Candidatus Woesebacteria bacterium RBG_13_36_22</name>
    <dbReference type="NCBI Taxonomy" id="1802478"/>
    <lineage>
        <taxon>Bacteria</taxon>
        <taxon>Candidatus Woeseibacteriota</taxon>
    </lineage>
</organism>
<reference evidence="1 2" key="1">
    <citation type="journal article" date="2016" name="Nat. Commun.">
        <title>Thousands of microbial genomes shed light on interconnected biogeochemical processes in an aquifer system.</title>
        <authorList>
            <person name="Anantharaman K."/>
            <person name="Brown C.T."/>
            <person name="Hug L.A."/>
            <person name="Sharon I."/>
            <person name="Castelle C.J."/>
            <person name="Probst A.J."/>
            <person name="Thomas B.C."/>
            <person name="Singh A."/>
            <person name="Wilkins M.J."/>
            <person name="Karaoz U."/>
            <person name="Brodie E.L."/>
            <person name="Williams K.H."/>
            <person name="Hubbard S.S."/>
            <person name="Banfield J.F."/>
        </authorList>
    </citation>
    <scope>NUCLEOTIDE SEQUENCE [LARGE SCALE GENOMIC DNA]</scope>
</reference>